<keyword evidence="6" id="KW-0229">DNA integration</keyword>
<evidence type="ECO:0000256" key="7">
    <source>
        <dbReference type="ARBA" id="ARBA00022918"/>
    </source>
</evidence>
<keyword evidence="8" id="KW-0808">Transferase</keyword>
<evidence type="ECO:0000256" key="5">
    <source>
        <dbReference type="ARBA" id="ARBA00022842"/>
    </source>
</evidence>
<keyword evidence="7" id="KW-0695">RNA-directed DNA polymerase</keyword>
<dbReference type="EMBL" id="JAWDGP010003253">
    <property type="protein sequence ID" value="KAK3775962.1"/>
    <property type="molecule type" value="Genomic_DNA"/>
</dbReference>
<evidence type="ECO:0000256" key="1">
    <source>
        <dbReference type="ARBA" id="ARBA00022722"/>
    </source>
</evidence>
<proteinExistence type="predicted"/>
<dbReference type="GO" id="GO:0015074">
    <property type="term" value="P:DNA integration"/>
    <property type="evidence" value="ECO:0007669"/>
    <property type="project" value="UniProtKB-KW"/>
</dbReference>
<dbReference type="SUPFAM" id="SSF53098">
    <property type="entry name" value="Ribonuclease H-like"/>
    <property type="match status" value="1"/>
</dbReference>
<dbReference type="GO" id="GO:0003964">
    <property type="term" value="F:RNA-directed DNA polymerase activity"/>
    <property type="evidence" value="ECO:0007669"/>
    <property type="project" value="UniProtKB-KW"/>
</dbReference>
<organism evidence="10 11">
    <name type="scientific">Elysia crispata</name>
    <name type="common">lettuce slug</name>
    <dbReference type="NCBI Taxonomy" id="231223"/>
    <lineage>
        <taxon>Eukaryota</taxon>
        <taxon>Metazoa</taxon>
        <taxon>Spiralia</taxon>
        <taxon>Lophotrochozoa</taxon>
        <taxon>Mollusca</taxon>
        <taxon>Gastropoda</taxon>
        <taxon>Heterobranchia</taxon>
        <taxon>Euthyneura</taxon>
        <taxon>Panpulmonata</taxon>
        <taxon>Sacoglossa</taxon>
        <taxon>Placobranchoidea</taxon>
        <taxon>Plakobranchidae</taxon>
        <taxon>Elysia</taxon>
    </lineage>
</organism>
<protein>
    <submittedName>
        <fullName evidence="10">Uncharacterized protein</fullName>
    </submittedName>
</protein>
<evidence type="ECO:0000313" key="11">
    <source>
        <dbReference type="Proteomes" id="UP001283361"/>
    </source>
</evidence>
<evidence type="ECO:0000313" key="10">
    <source>
        <dbReference type="EMBL" id="KAK3775962.1"/>
    </source>
</evidence>
<dbReference type="GO" id="GO:0016787">
    <property type="term" value="F:hydrolase activity"/>
    <property type="evidence" value="ECO:0007669"/>
    <property type="project" value="UniProtKB-KW"/>
</dbReference>
<gene>
    <name evidence="10" type="ORF">RRG08_043647</name>
</gene>
<dbReference type="GO" id="GO:0046872">
    <property type="term" value="F:metal ion binding"/>
    <property type="evidence" value="ECO:0007669"/>
    <property type="project" value="UniProtKB-KW"/>
</dbReference>
<comment type="caution">
    <text evidence="10">The sequence shown here is derived from an EMBL/GenBank/DDBJ whole genome shotgun (WGS) entry which is preliminary data.</text>
</comment>
<evidence type="ECO:0000256" key="9">
    <source>
        <dbReference type="ARBA" id="ARBA00023172"/>
    </source>
</evidence>
<keyword evidence="1" id="KW-0540">Nuclease</keyword>
<keyword evidence="4" id="KW-0378">Hydrolase</keyword>
<dbReference type="GO" id="GO:0003676">
    <property type="term" value="F:nucleic acid binding"/>
    <property type="evidence" value="ECO:0007669"/>
    <property type="project" value="InterPro"/>
</dbReference>
<dbReference type="InterPro" id="IPR036397">
    <property type="entry name" value="RNaseH_sf"/>
</dbReference>
<accession>A0AAE0ZWJ2</accession>
<dbReference type="InterPro" id="IPR039537">
    <property type="entry name" value="Retrotran_Ty1/copia-like"/>
</dbReference>
<sequence length="220" mass="25202">MGSLSQWSKGLLSCFKPFSTVITQREQPLSFLKFKVALQNFEDTEKSDIHNTNLLLDGATTHIINDKAKFVNFGKSFRTTKHIIELTYGSRLNNTVRGRGEATVLWIPYSQKATSMPYAVPMAIQSSTVERAWRTLFEMFRCLLLQSGLPKTCTYAVMTAAYICNRWYNPRTKTTPFQSFTGRKSNIALPVMPTYKIPRNWMAEVRKVSVLVMIRKVQLI</sequence>
<evidence type="ECO:0000256" key="6">
    <source>
        <dbReference type="ARBA" id="ARBA00022908"/>
    </source>
</evidence>
<dbReference type="GO" id="GO:0003887">
    <property type="term" value="F:DNA-directed DNA polymerase activity"/>
    <property type="evidence" value="ECO:0007669"/>
    <property type="project" value="UniProtKB-KW"/>
</dbReference>
<dbReference type="Gene3D" id="3.30.420.10">
    <property type="entry name" value="Ribonuclease H-like superfamily/Ribonuclease H"/>
    <property type="match status" value="1"/>
</dbReference>
<keyword evidence="2" id="KW-0479">Metal-binding</keyword>
<evidence type="ECO:0000256" key="8">
    <source>
        <dbReference type="ARBA" id="ARBA00022932"/>
    </source>
</evidence>
<keyword evidence="11" id="KW-1185">Reference proteome</keyword>
<evidence type="ECO:0000256" key="4">
    <source>
        <dbReference type="ARBA" id="ARBA00022801"/>
    </source>
</evidence>
<dbReference type="PANTHER" id="PTHR42648:SF11">
    <property type="entry name" value="TRANSPOSON TY4-P GAG-POL POLYPROTEIN"/>
    <property type="match status" value="1"/>
</dbReference>
<evidence type="ECO:0000256" key="2">
    <source>
        <dbReference type="ARBA" id="ARBA00022723"/>
    </source>
</evidence>
<dbReference type="GO" id="GO:0004519">
    <property type="term" value="F:endonuclease activity"/>
    <property type="evidence" value="ECO:0007669"/>
    <property type="project" value="UniProtKB-KW"/>
</dbReference>
<dbReference type="PANTHER" id="PTHR42648">
    <property type="entry name" value="TRANSPOSASE, PUTATIVE-RELATED"/>
    <property type="match status" value="1"/>
</dbReference>
<name>A0AAE0ZWJ2_9GAST</name>
<keyword evidence="8" id="KW-0548">Nucleotidyltransferase</keyword>
<dbReference type="Proteomes" id="UP001283361">
    <property type="component" value="Unassembled WGS sequence"/>
</dbReference>
<keyword evidence="8" id="KW-0239">DNA-directed DNA polymerase</keyword>
<keyword evidence="9" id="KW-0233">DNA recombination</keyword>
<keyword evidence="3" id="KW-0255">Endonuclease</keyword>
<dbReference type="InterPro" id="IPR012337">
    <property type="entry name" value="RNaseH-like_sf"/>
</dbReference>
<evidence type="ECO:0000256" key="3">
    <source>
        <dbReference type="ARBA" id="ARBA00022759"/>
    </source>
</evidence>
<dbReference type="GO" id="GO:0006310">
    <property type="term" value="P:DNA recombination"/>
    <property type="evidence" value="ECO:0007669"/>
    <property type="project" value="UniProtKB-KW"/>
</dbReference>
<reference evidence="10" key="1">
    <citation type="journal article" date="2023" name="G3 (Bethesda)">
        <title>A reference genome for the long-term kleptoplast-retaining sea slug Elysia crispata morphotype clarki.</title>
        <authorList>
            <person name="Eastman K.E."/>
            <person name="Pendleton A.L."/>
            <person name="Shaikh M.A."/>
            <person name="Suttiyut T."/>
            <person name="Ogas R."/>
            <person name="Tomko P."/>
            <person name="Gavelis G."/>
            <person name="Widhalm J.R."/>
            <person name="Wisecaver J.H."/>
        </authorList>
    </citation>
    <scope>NUCLEOTIDE SEQUENCE</scope>
    <source>
        <strain evidence="10">ECLA1</strain>
    </source>
</reference>
<dbReference type="AlphaFoldDB" id="A0AAE0ZWJ2"/>
<keyword evidence="5" id="KW-0460">Magnesium</keyword>